<dbReference type="GO" id="GO:0005524">
    <property type="term" value="F:ATP binding"/>
    <property type="evidence" value="ECO:0007669"/>
    <property type="project" value="UniProtKB-KW"/>
</dbReference>
<feature type="domain" description="ABC1 atypical kinase-like" evidence="7">
    <location>
        <begin position="243"/>
        <end position="485"/>
    </location>
</feature>
<dbReference type="CDD" id="cd13970">
    <property type="entry name" value="ABC1_ADCK3"/>
    <property type="match status" value="1"/>
</dbReference>
<feature type="signal peptide" evidence="6">
    <location>
        <begin position="1"/>
        <end position="28"/>
    </location>
</feature>
<dbReference type="InterPro" id="IPR034646">
    <property type="entry name" value="ADCK3_dom"/>
</dbReference>
<keyword evidence="3" id="KW-0547">Nucleotide-binding</keyword>
<evidence type="ECO:0000259" key="7">
    <source>
        <dbReference type="Pfam" id="PF03109"/>
    </source>
</evidence>
<dbReference type="eggNOG" id="KOG1234">
    <property type="taxonomic scope" value="Eukaryota"/>
</dbReference>
<comment type="similarity">
    <text evidence="1">Belongs to the protein kinase superfamily. ADCK protein kinase family.</text>
</comment>
<dbReference type="GO" id="GO:0016740">
    <property type="term" value="F:transferase activity"/>
    <property type="evidence" value="ECO:0007669"/>
    <property type="project" value="UniProtKB-KW"/>
</dbReference>
<keyword evidence="6" id="KW-0732">Signal</keyword>
<dbReference type="Pfam" id="PF03109">
    <property type="entry name" value="ABC1"/>
    <property type="match status" value="1"/>
</dbReference>
<evidence type="ECO:0000256" key="4">
    <source>
        <dbReference type="ARBA" id="ARBA00022840"/>
    </source>
</evidence>
<dbReference type="InParanoid" id="G4TWR4"/>
<dbReference type="STRING" id="1109443.G4TWR4"/>
<feature type="chain" id="PRO_5003469473" evidence="6">
    <location>
        <begin position="29"/>
        <end position="593"/>
    </location>
</feature>
<evidence type="ECO:0000256" key="6">
    <source>
        <dbReference type="SAM" id="SignalP"/>
    </source>
</evidence>
<gene>
    <name evidence="8" type="ORF">PIIN_09747</name>
</gene>
<accession>G4TWR4</accession>
<organism evidence="8 9">
    <name type="scientific">Serendipita indica (strain DSM 11827)</name>
    <name type="common">Root endophyte fungus</name>
    <name type="synonym">Piriformospora indica</name>
    <dbReference type="NCBI Taxonomy" id="1109443"/>
    <lineage>
        <taxon>Eukaryota</taxon>
        <taxon>Fungi</taxon>
        <taxon>Dikarya</taxon>
        <taxon>Basidiomycota</taxon>
        <taxon>Agaricomycotina</taxon>
        <taxon>Agaricomycetes</taxon>
        <taxon>Sebacinales</taxon>
        <taxon>Serendipitaceae</taxon>
        <taxon>Serendipita</taxon>
    </lineage>
</organism>
<dbReference type="Gene3D" id="1.10.510.10">
    <property type="entry name" value="Transferase(Phosphotransferase) domain 1"/>
    <property type="match status" value="1"/>
</dbReference>
<dbReference type="GO" id="GO:0006744">
    <property type="term" value="P:ubiquinone biosynthetic process"/>
    <property type="evidence" value="ECO:0007669"/>
    <property type="project" value="TreeGrafter"/>
</dbReference>
<protein>
    <submittedName>
        <fullName evidence="8">Related to ABC1-ubiquinol--cytochrome-c reductase complex assembly protein</fullName>
    </submittedName>
</protein>
<dbReference type="SUPFAM" id="SSF56112">
    <property type="entry name" value="Protein kinase-like (PK-like)"/>
    <property type="match status" value="1"/>
</dbReference>
<name>G4TWR4_SERID</name>
<dbReference type="PANTHER" id="PTHR43851">
    <property type="match status" value="1"/>
</dbReference>
<dbReference type="OrthoDB" id="201153at2759"/>
<dbReference type="InterPro" id="IPR011009">
    <property type="entry name" value="Kinase-like_dom_sf"/>
</dbReference>
<evidence type="ECO:0000313" key="8">
    <source>
        <dbReference type="EMBL" id="CCA75757.1"/>
    </source>
</evidence>
<feature type="region of interest" description="Disordered" evidence="5">
    <location>
        <begin position="31"/>
        <end position="53"/>
    </location>
</feature>
<comment type="caution">
    <text evidence="8">The sequence shown here is derived from an EMBL/GenBank/DDBJ whole genome shotgun (WGS) entry which is preliminary data.</text>
</comment>
<keyword evidence="9" id="KW-1185">Reference proteome</keyword>
<dbReference type="OMA" id="PEYYVPR"/>
<dbReference type="EMBL" id="CAFZ01000514">
    <property type="protein sequence ID" value="CCA75757.1"/>
    <property type="molecule type" value="Genomic_DNA"/>
</dbReference>
<dbReference type="InterPro" id="IPR004147">
    <property type="entry name" value="ABC1_dom"/>
</dbReference>
<dbReference type="HOGENOM" id="CLU_006533_9_2_1"/>
<dbReference type="PANTHER" id="PTHR43851:SF3">
    <property type="entry name" value="COENZYME Q8"/>
    <property type="match status" value="1"/>
</dbReference>
<evidence type="ECO:0000256" key="3">
    <source>
        <dbReference type="ARBA" id="ARBA00022741"/>
    </source>
</evidence>
<reference evidence="8 9" key="1">
    <citation type="journal article" date="2011" name="PLoS Pathog.">
        <title>Endophytic Life Strategies Decoded by Genome and Transcriptome Analyses of the Mutualistic Root Symbiont Piriformospora indica.</title>
        <authorList>
            <person name="Zuccaro A."/>
            <person name="Lahrmann U."/>
            <person name="Guldener U."/>
            <person name="Langen G."/>
            <person name="Pfiffi S."/>
            <person name="Biedenkopf D."/>
            <person name="Wong P."/>
            <person name="Samans B."/>
            <person name="Grimm C."/>
            <person name="Basiewicz M."/>
            <person name="Murat C."/>
            <person name="Martin F."/>
            <person name="Kogel K.H."/>
        </authorList>
    </citation>
    <scope>NUCLEOTIDE SEQUENCE [LARGE SCALE GENOMIC DNA]</scope>
    <source>
        <strain evidence="8 9">DSM 11827</strain>
    </source>
</reference>
<dbReference type="InterPro" id="IPR051409">
    <property type="entry name" value="Atypical_kinase_ADCK"/>
</dbReference>
<keyword evidence="2" id="KW-0808">Transferase</keyword>
<sequence length="593" mass="66073">MRSVRALDVLFTAHAAVNLLSRVAAAQASKICHTQQQPPPSSVDAQQATKRNEQRVDEIKASITEVEEPNPIETATKPTSFESTLSGSPLPISPAHTQLGSTPQIEAISQAPYAKTLASRKEVRERYAKTPSKLYRNVESLTIDTAPSPVVMKASRVPSSRMGRLFHYGSLAAGMGIGAASEFMRRAVSPSDASGSVLMSEANVTRLVEKLSRMRGAALKLGQFMSIQDSHMLPPQVEQIFRRVQNNAHYMPNWQMEKVMATELGADWRSHFSEFNPVPIAAASIGQVHAATLASNGMPLAIKIQFPAVAESITSDLNNLSMLLTASSLLPKGLFLENTLKATKAELEDECDYRREAECARRFRQELQGDERFEVMQILDDLSTGKVLVMERMTGVPIVRAENWPQELRNEIASGILSLCLRELFHFRFMQTDPNWTNFLYNTNNGKIQLIDFGASREYSKEFMDDWLRLLQAGVDGNKELCARYSLRLGYLTGQESQEMVDAHVKSIMLLAAPFRRSTPQPYDFADQTISEEIRALIPFMLQNRLTPPPRETYSLNRKLSGAFLLCGRLKAEVDCADVWEDATAGYQFTTAD</sequence>
<evidence type="ECO:0000256" key="1">
    <source>
        <dbReference type="ARBA" id="ARBA00009670"/>
    </source>
</evidence>
<dbReference type="Proteomes" id="UP000007148">
    <property type="component" value="Unassembled WGS sequence"/>
</dbReference>
<proteinExistence type="inferred from homology"/>
<evidence type="ECO:0000256" key="5">
    <source>
        <dbReference type="SAM" id="MobiDB-lite"/>
    </source>
</evidence>
<evidence type="ECO:0000256" key="2">
    <source>
        <dbReference type="ARBA" id="ARBA00022679"/>
    </source>
</evidence>
<dbReference type="AlphaFoldDB" id="G4TWR4"/>
<keyword evidence="4" id="KW-0067">ATP-binding</keyword>
<evidence type="ECO:0000313" key="9">
    <source>
        <dbReference type="Proteomes" id="UP000007148"/>
    </source>
</evidence>
<dbReference type="FunCoup" id="G4TWR4">
    <property type="interactions" value="169"/>
</dbReference>